<keyword evidence="3" id="KW-0238">DNA-binding</keyword>
<dbReference type="Pfam" id="PF00126">
    <property type="entry name" value="HTH_1"/>
    <property type="match status" value="1"/>
</dbReference>
<evidence type="ECO:0000256" key="4">
    <source>
        <dbReference type="ARBA" id="ARBA00023163"/>
    </source>
</evidence>
<comment type="caution">
    <text evidence="6">The sequence shown here is derived from an EMBL/GenBank/DDBJ whole genome shotgun (WGS) entry which is preliminary data.</text>
</comment>
<dbReference type="InterPro" id="IPR036390">
    <property type="entry name" value="WH_DNA-bd_sf"/>
</dbReference>
<comment type="similarity">
    <text evidence="1">Belongs to the LysR transcriptional regulatory family.</text>
</comment>
<keyword evidence="7" id="KW-1185">Reference proteome</keyword>
<organism evidence="6 7">
    <name type="scientific">Trebonia kvetii</name>
    <dbReference type="NCBI Taxonomy" id="2480626"/>
    <lineage>
        <taxon>Bacteria</taxon>
        <taxon>Bacillati</taxon>
        <taxon>Actinomycetota</taxon>
        <taxon>Actinomycetes</taxon>
        <taxon>Streptosporangiales</taxon>
        <taxon>Treboniaceae</taxon>
        <taxon>Trebonia</taxon>
    </lineage>
</organism>
<gene>
    <name evidence="6" type="ORF">EAS64_19540</name>
</gene>
<dbReference type="Proteomes" id="UP000460272">
    <property type="component" value="Unassembled WGS sequence"/>
</dbReference>
<dbReference type="InterPro" id="IPR036388">
    <property type="entry name" value="WH-like_DNA-bd_sf"/>
</dbReference>
<dbReference type="SUPFAM" id="SSF46785">
    <property type="entry name" value="Winged helix' DNA-binding domain"/>
    <property type="match status" value="1"/>
</dbReference>
<evidence type="ECO:0000313" key="6">
    <source>
        <dbReference type="EMBL" id="TVZ04549.1"/>
    </source>
</evidence>
<dbReference type="GO" id="GO:0003700">
    <property type="term" value="F:DNA-binding transcription factor activity"/>
    <property type="evidence" value="ECO:0007669"/>
    <property type="project" value="InterPro"/>
</dbReference>
<dbReference type="CDD" id="cd00090">
    <property type="entry name" value="HTH_ARSR"/>
    <property type="match status" value="1"/>
</dbReference>
<dbReference type="RefSeq" id="WP_145854613.1">
    <property type="nucleotide sequence ID" value="NZ_RPFW01000003.1"/>
</dbReference>
<feature type="domain" description="HTH lysR-type" evidence="5">
    <location>
        <begin position="2"/>
        <end position="59"/>
    </location>
</feature>
<dbReference type="EMBL" id="RPFW01000003">
    <property type="protein sequence ID" value="TVZ04549.1"/>
    <property type="molecule type" value="Genomic_DNA"/>
</dbReference>
<dbReference type="PANTHER" id="PTHR30346">
    <property type="entry name" value="TRANSCRIPTIONAL DUAL REGULATOR HCAR-RELATED"/>
    <property type="match status" value="1"/>
</dbReference>
<dbReference type="SUPFAM" id="SSF53850">
    <property type="entry name" value="Periplasmic binding protein-like II"/>
    <property type="match status" value="1"/>
</dbReference>
<dbReference type="Pfam" id="PF03466">
    <property type="entry name" value="LysR_substrate"/>
    <property type="match status" value="1"/>
</dbReference>
<dbReference type="InterPro" id="IPR000847">
    <property type="entry name" value="LysR_HTH_N"/>
</dbReference>
<protein>
    <submittedName>
        <fullName evidence="6">LysR family transcriptional regulator</fullName>
    </submittedName>
</protein>
<keyword evidence="4" id="KW-0804">Transcription</keyword>
<accession>A0A6P2BZH2</accession>
<dbReference type="PROSITE" id="PS50931">
    <property type="entry name" value="HTH_LYSR"/>
    <property type="match status" value="1"/>
</dbReference>
<evidence type="ECO:0000256" key="2">
    <source>
        <dbReference type="ARBA" id="ARBA00023015"/>
    </source>
</evidence>
<dbReference type="GO" id="GO:0003677">
    <property type="term" value="F:DNA binding"/>
    <property type="evidence" value="ECO:0007669"/>
    <property type="project" value="UniProtKB-KW"/>
</dbReference>
<evidence type="ECO:0000256" key="1">
    <source>
        <dbReference type="ARBA" id="ARBA00009437"/>
    </source>
</evidence>
<evidence type="ECO:0000256" key="3">
    <source>
        <dbReference type="ARBA" id="ARBA00023125"/>
    </source>
</evidence>
<dbReference type="PANTHER" id="PTHR30346:SF29">
    <property type="entry name" value="LYSR SUBSTRATE-BINDING"/>
    <property type="match status" value="1"/>
</dbReference>
<dbReference type="InterPro" id="IPR005119">
    <property type="entry name" value="LysR_subst-bd"/>
</dbReference>
<proteinExistence type="inferred from homology"/>
<name>A0A6P2BZH2_9ACTN</name>
<dbReference type="AlphaFoldDB" id="A0A6P2BZH2"/>
<dbReference type="InterPro" id="IPR011991">
    <property type="entry name" value="ArsR-like_HTH"/>
</dbReference>
<dbReference type="OrthoDB" id="3673085at2"/>
<reference evidence="6 7" key="1">
    <citation type="submission" date="2018-11" db="EMBL/GenBank/DDBJ databases">
        <title>Trebonia kvetii gen.nov., sp.nov., a novel acidophilic actinobacterium, and proposal of the new actinobacterial family Treboniaceae fam. nov.</title>
        <authorList>
            <person name="Rapoport D."/>
            <person name="Sagova-Mareckova M."/>
            <person name="Sedlacek I."/>
            <person name="Provaznik J."/>
            <person name="Kralova S."/>
            <person name="Pavlinic D."/>
            <person name="Benes V."/>
            <person name="Kopecky J."/>
        </authorList>
    </citation>
    <scope>NUCLEOTIDE SEQUENCE [LARGE SCALE GENOMIC DNA]</scope>
    <source>
        <strain evidence="6 7">15Tr583</strain>
    </source>
</reference>
<sequence>MLDVRRLRLLYELSLRGTLAEVAEALHQSPSSVSQQLTQLEREAGVTLLRKVGRRVQLTPAAERLAEHTGMILDRLERAEWDLAEAGEAAAGTVRVAVFQSAALAFMPQMLADLAQRHPRLRVTMSQREPEEALYETWVREFDLVVAEQYPGHAAPWLHDLDRDLLTTDALRLAVPPEGAIWDGIRTITDAAHVPWVMEPKGAASRHWAEQVCRSAGFEPDVRFETADLEAHVALIEAGNAVAILPGLMSVRRRPRVRVVDLPGSPRRTVFTATRTALVATPRILACREALAAAAHPESGLPHEADYDN</sequence>
<evidence type="ECO:0000313" key="7">
    <source>
        <dbReference type="Proteomes" id="UP000460272"/>
    </source>
</evidence>
<dbReference type="GO" id="GO:0032993">
    <property type="term" value="C:protein-DNA complex"/>
    <property type="evidence" value="ECO:0007669"/>
    <property type="project" value="TreeGrafter"/>
</dbReference>
<keyword evidence="2" id="KW-0805">Transcription regulation</keyword>
<evidence type="ECO:0000259" key="5">
    <source>
        <dbReference type="PROSITE" id="PS50931"/>
    </source>
</evidence>
<dbReference type="Gene3D" id="3.40.190.10">
    <property type="entry name" value="Periplasmic binding protein-like II"/>
    <property type="match status" value="2"/>
</dbReference>
<dbReference type="Gene3D" id="1.10.10.10">
    <property type="entry name" value="Winged helix-like DNA-binding domain superfamily/Winged helix DNA-binding domain"/>
    <property type="match status" value="1"/>
</dbReference>